<reference evidence="3" key="1">
    <citation type="journal article" date="2017" name="Genome Announc.">
        <title>Draft Genome Sequence of Terrimicrobium sacchariphilum NM-5T, a Facultative Anaerobic Soil Bacterium of the Class Spartobacteria.</title>
        <authorList>
            <person name="Qiu Y.L."/>
            <person name="Tourlousse D.M."/>
            <person name="Matsuura N."/>
            <person name="Ohashi A."/>
            <person name="Sekiguchi Y."/>
        </authorList>
    </citation>
    <scope>NUCLEOTIDE SEQUENCE [LARGE SCALE GENOMIC DNA]</scope>
    <source>
        <strain evidence="3">NM-5</strain>
    </source>
</reference>
<name>A0A146GAS1_TERSA</name>
<accession>A0A146GAS1</accession>
<organism evidence="2 3">
    <name type="scientific">Terrimicrobium sacchariphilum</name>
    <dbReference type="NCBI Taxonomy" id="690879"/>
    <lineage>
        <taxon>Bacteria</taxon>
        <taxon>Pseudomonadati</taxon>
        <taxon>Verrucomicrobiota</taxon>
        <taxon>Terrimicrobiia</taxon>
        <taxon>Terrimicrobiales</taxon>
        <taxon>Terrimicrobiaceae</taxon>
        <taxon>Terrimicrobium</taxon>
    </lineage>
</organism>
<feature type="compositionally biased region" description="Pro residues" evidence="1">
    <location>
        <begin position="270"/>
        <end position="286"/>
    </location>
</feature>
<feature type="region of interest" description="Disordered" evidence="1">
    <location>
        <begin position="131"/>
        <end position="439"/>
    </location>
</feature>
<feature type="compositionally biased region" description="Polar residues" evidence="1">
    <location>
        <begin position="421"/>
        <end position="431"/>
    </location>
</feature>
<dbReference type="STRING" id="690879.TSACC_23152"/>
<feature type="compositionally biased region" description="Pro residues" evidence="1">
    <location>
        <begin position="328"/>
        <end position="340"/>
    </location>
</feature>
<evidence type="ECO:0000313" key="3">
    <source>
        <dbReference type="Proteomes" id="UP000076023"/>
    </source>
</evidence>
<dbReference type="EMBL" id="BDCO01000002">
    <property type="protein sequence ID" value="GAT34719.1"/>
    <property type="molecule type" value="Genomic_DNA"/>
</dbReference>
<dbReference type="AlphaFoldDB" id="A0A146GAS1"/>
<feature type="compositionally biased region" description="Basic and acidic residues" evidence="1">
    <location>
        <begin position="364"/>
        <end position="388"/>
    </location>
</feature>
<feature type="compositionally biased region" description="Basic and acidic residues" evidence="1">
    <location>
        <begin position="194"/>
        <end position="212"/>
    </location>
</feature>
<dbReference type="InParanoid" id="A0A146GAS1"/>
<dbReference type="RefSeq" id="WP_075080331.1">
    <property type="nucleotide sequence ID" value="NZ_BDCO01000002.1"/>
</dbReference>
<dbReference type="Proteomes" id="UP000076023">
    <property type="component" value="Unassembled WGS sequence"/>
</dbReference>
<feature type="compositionally biased region" description="Low complexity" evidence="1">
    <location>
        <begin position="1"/>
        <end position="23"/>
    </location>
</feature>
<feature type="compositionally biased region" description="Pro residues" evidence="1">
    <location>
        <begin position="303"/>
        <end position="319"/>
    </location>
</feature>
<dbReference type="OrthoDB" id="182613at2"/>
<feature type="compositionally biased region" description="Basic and acidic residues" evidence="1">
    <location>
        <begin position="139"/>
        <end position="158"/>
    </location>
</feature>
<evidence type="ECO:0000256" key="1">
    <source>
        <dbReference type="SAM" id="MobiDB-lite"/>
    </source>
</evidence>
<feature type="region of interest" description="Disordered" evidence="1">
    <location>
        <begin position="1"/>
        <end position="27"/>
    </location>
</feature>
<keyword evidence="3" id="KW-1185">Reference proteome</keyword>
<evidence type="ECO:0000313" key="2">
    <source>
        <dbReference type="EMBL" id="GAT34719.1"/>
    </source>
</evidence>
<proteinExistence type="predicted"/>
<feature type="compositionally biased region" description="Pro residues" evidence="1">
    <location>
        <begin position="351"/>
        <end position="363"/>
    </location>
</feature>
<dbReference type="PRINTS" id="PR01217">
    <property type="entry name" value="PRICHEXTENSN"/>
</dbReference>
<comment type="caution">
    <text evidence="2">The sequence shown here is derived from an EMBL/GenBank/DDBJ whole genome shotgun (WGS) entry which is preliminary data.</text>
</comment>
<gene>
    <name evidence="2" type="ORF">TSACC_23152</name>
</gene>
<sequence length="628" mass="66741">MKQSKVPKPSQQSASSPASVVPAGPRYRYYQTPPEKLSLRAGDLLAIVPDAYWVRGYNAEKLIDLPATEVLTGPVPKVSMSRLAEIAPECFQAVGEDIKVALPIARLARTYTLETHSEVIKEPAPLIDIVLPSSDDDQKESNDFAPKESKDALEDKKVTSRLTPFKLRPDTEDLLPLPPKAPEAKSETPSTTESKPESTAHAQEHAKPEAPKQEPQPKPGSDSGDSLEKTGSLSRPARPLPPRRPETPAIGSETVAPPPPAPAAETLAPATPPPAPIPAPVQPQHPPAKTIFSMLPIFKRKAAPPPTPISTTPPAPPTPITKRARVELPPPKIHIAPPAPLSGEHPLPAGFTPPPPPPPVDPLPKPDTDPEVEKAETQKGEIAVKESIKSPGDTVKSVESAKPPITEVSVPPDAPIAPASESPSRSEQTPTLEPAKPEPIKAEPVAKAEPMKPESPIPQPLAKASPAVLVETEHLPKKGPDAVGNQDEIQSIFLTEEYLSVDRIVQLCGALPGINSCVLSHGASVIASHNVPDSIDLVSLSAHALEMLRAMRESSAKMGIGAVPAVTIHSEKGPITFFHQEDLCLLVLHKDRGFIPGVREKLQLVIEALGKANLPKPLPSSHPATLEG</sequence>
<protein>
    <submittedName>
        <fullName evidence="2">Uncharacterized protein</fullName>
    </submittedName>
</protein>